<evidence type="ECO:0000256" key="1">
    <source>
        <dbReference type="ARBA" id="ARBA00022801"/>
    </source>
</evidence>
<dbReference type="Pfam" id="PF07228">
    <property type="entry name" value="SpoIIE"/>
    <property type="match status" value="1"/>
</dbReference>
<dbReference type="EMBL" id="BOOG01000008">
    <property type="protein sequence ID" value="GIH68580.1"/>
    <property type="molecule type" value="Genomic_DNA"/>
</dbReference>
<dbReference type="RefSeq" id="WP_204011414.1">
    <property type="nucleotide sequence ID" value="NZ_BOOG01000008.1"/>
</dbReference>
<evidence type="ECO:0000259" key="2">
    <source>
        <dbReference type="SMART" id="SM00331"/>
    </source>
</evidence>
<dbReference type="AlphaFoldDB" id="A0A8J3R698"/>
<dbReference type="InterPro" id="IPR036457">
    <property type="entry name" value="PPM-type-like_dom_sf"/>
</dbReference>
<protein>
    <recommendedName>
        <fullName evidence="2">PPM-type phosphatase domain-containing protein</fullName>
    </recommendedName>
</protein>
<dbReference type="InterPro" id="IPR052016">
    <property type="entry name" value="Bact_Sigma-Reg"/>
</dbReference>
<reference evidence="3" key="1">
    <citation type="submission" date="2021-01" db="EMBL/GenBank/DDBJ databases">
        <title>Whole genome shotgun sequence of Sphaerimonospora thailandensis NBRC 107569.</title>
        <authorList>
            <person name="Komaki H."/>
            <person name="Tamura T."/>
        </authorList>
    </citation>
    <scope>NUCLEOTIDE SEQUENCE</scope>
    <source>
        <strain evidence="3">NBRC 107569</strain>
    </source>
</reference>
<sequence length="416" mass="45483">MQSDGERMLGGLLRASHLTTMEDLPRLVAEHAALVGFSHTMIYLIDLQMKVLLPMTGQRDEHGEGLSPIRIETTLAGRAFRDLEVVAARLAADPGEGEPVEPGSPAGPRRLWVPMLDGAERIGVLGVTVPMDDEINRSRAQWLGTMVALLVESKRDRSDSHARLVRTCPMALSAEVLWNLVPPETLVNDRVVISVALEPAYNVGGDVFDYAIEENTAHLSVFDAMGHDAAAALTATIAVGSYRNSRRHGLDLVAASEAVDEAIADQLGGDRFATGILATLDIDTGWLTWINRGHHPPLVLRQGRRVATLDEAPPAPPMGMALGLSGELARYQLEPGDRLLFYTDGIIEARNPEGEPFGMERFTSFVIRREADGVSAPETVRRLIVSVLDHQQGVLQDDATVLLVEWRTQRHRKFAL</sequence>
<dbReference type="InterPro" id="IPR001932">
    <property type="entry name" value="PPM-type_phosphatase-like_dom"/>
</dbReference>
<dbReference type="PANTHER" id="PTHR43156:SF2">
    <property type="entry name" value="STAGE II SPORULATION PROTEIN E"/>
    <property type="match status" value="1"/>
</dbReference>
<dbReference type="Proteomes" id="UP000610966">
    <property type="component" value="Unassembled WGS sequence"/>
</dbReference>
<name>A0A8J3R698_9ACTN</name>
<keyword evidence="4" id="KW-1185">Reference proteome</keyword>
<dbReference type="SUPFAM" id="SSF81606">
    <property type="entry name" value="PP2C-like"/>
    <property type="match status" value="1"/>
</dbReference>
<feature type="domain" description="PPM-type phosphatase" evidence="2">
    <location>
        <begin position="188"/>
        <end position="406"/>
    </location>
</feature>
<evidence type="ECO:0000313" key="3">
    <source>
        <dbReference type="EMBL" id="GIH68580.1"/>
    </source>
</evidence>
<comment type="caution">
    <text evidence="3">The sequence shown here is derived from an EMBL/GenBank/DDBJ whole genome shotgun (WGS) entry which is preliminary data.</text>
</comment>
<dbReference type="Gene3D" id="3.60.40.10">
    <property type="entry name" value="PPM-type phosphatase domain"/>
    <property type="match status" value="1"/>
</dbReference>
<evidence type="ECO:0000313" key="4">
    <source>
        <dbReference type="Proteomes" id="UP000610966"/>
    </source>
</evidence>
<accession>A0A8J3R698</accession>
<organism evidence="3 4">
    <name type="scientific">Sphaerimonospora thailandensis</name>
    <dbReference type="NCBI Taxonomy" id="795644"/>
    <lineage>
        <taxon>Bacteria</taxon>
        <taxon>Bacillati</taxon>
        <taxon>Actinomycetota</taxon>
        <taxon>Actinomycetes</taxon>
        <taxon>Streptosporangiales</taxon>
        <taxon>Streptosporangiaceae</taxon>
        <taxon>Sphaerimonospora</taxon>
    </lineage>
</organism>
<dbReference type="GO" id="GO:0016791">
    <property type="term" value="F:phosphatase activity"/>
    <property type="evidence" value="ECO:0007669"/>
    <property type="project" value="TreeGrafter"/>
</dbReference>
<keyword evidence="1" id="KW-0378">Hydrolase</keyword>
<dbReference type="PANTHER" id="PTHR43156">
    <property type="entry name" value="STAGE II SPORULATION PROTEIN E-RELATED"/>
    <property type="match status" value="1"/>
</dbReference>
<proteinExistence type="predicted"/>
<dbReference type="SMART" id="SM00331">
    <property type="entry name" value="PP2C_SIG"/>
    <property type="match status" value="1"/>
</dbReference>
<gene>
    <name evidence="3" type="ORF">Mth01_08330</name>
</gene>